<reference evidence="1 2" key="1">
    <citation type="submission" date="2021-03" db="EMBL/GenBank/DDBJ databases">
        <title>Actinomadura violae sp. nov., isolated from lichen in Thailand.</title>
        <authorList>
            <person name="Kanchanasin P."/>
            <person name="Saeng-In P."/>
            <person name="Phongsopitanun W."/>
            <person name="Yuki M."/>
            <person name="Kudo T."/>
            <person name="Ohkuma M."/>
            <person name="Tanasupawat S."/>
        </authorList>
    </citation>
    <scope>NUCLEOTIDE SEQUENCE [LARGE SCALE GENOMIC DNA]</scope>
    <source>
        <strain evidence="1 2">LCR2-06</strain>
    </source>
</reference>
<dbReference type="EMBL" id="JAGEPF010000045">
    <property type="protein sequence ID" value="MBO2465381.1"/>
    <property type="molecule type" value="Genomic_DNA"/>
</dbReference>
<sequence>MTIVIDPAVYFFRYENPSWIVCDWDGVRADLLTARETADTTVEQLALDYVRAHGRTTTDPAEVLAVAWEATAYIFREEYLTEPGLVALGVRAEHLRMLREVGTVMALNRVEQDGAISNVGPAWMFPIACKVIYGLDEQEAQLVDELYHGTWFDESRRVEATKANAALGGRLVHGCQSQADMRGGAIVPFGVDLTEFRRELRQFGDDWIQRVQACGQ</sequence>
<comment type="caution">
    <text evidence="1">The sequence shown here is derived from an EMBL/GenBank/DDBJ whole genome shotgun (WGS) entry which is preliminary data.</text>
</comment>
<name>A0ABS3S931_9ACTN</name>
<protein>
    <submittedName>
        <fullName evidence="1">Uncharacterized protein</fullName>
    </submittedName>
</protein>
<evidence type="ECO:0000313" key="1">
    <source>
        <dbReference type="EMBL" id="MBO2465381.1"/>
    </source>
</evidence>
<evidence type="ECO:0000313" key="2">
    <source>
        <dbReference type="Proteomes" id="UP000680206"/>
    </source>
</evidence>
<gene>
    <name evidence="1" type="ORF">J4709_48255</name>
</gene>
<dbReference type="Proteomes" id="UP000680206">
    <property type="component" value="Unassembled WGS sequence"/>
</dbReference>
<proteinExistence type="predicted"/>
<dbReference type="RefSeq" id="WP_208252227.1">
    <property type="nucleotide sequence ID" value="NZ_JAGEPF010000045.1"/>
</dbReference>
<organism evidence="1 2">
    <name type="scientific">Actinomadura violacea</name>
    <dbReference type="NCBI Taxonomy" id="2819934"/>
    <lineage>
        <taxon>Bacteria</taxon>
        <taxon>Bacillati</taxon>
        <taxon>Actinomycetota</taxon>
        <taxon>Actinomycetes</taxon>
        <taxon>Streptosporangiales</taxon>
        <taxon>Thermomonosporaceae</taxon>
        <taxon>Actinomadura</taxon>
    </lineage>
</organism>
<accession>A0ABS3S931</accession>
<keyword evidence="2" id="KW-1185">Reference proteome</keyword>